<dbReference type="Proteomes" id="UP000009131">
    <property type="component" value="Unassembled WGS sequence"/>
</dbReference>
<evidence type="ECO:0000256" key="1">
    <source>
        <dbReference type="SAM" id="SignalP"/>
    </source>
</evidence>
<organism evidence="2 3">
    <name type="scientific">Mixia osmundae (strain CBS 9802 / IAM 14324 / JCM 22182 / KY 12970)</name>
    <dbReference type="NCBI Taxonomy" id="764103"/>
    <lineage>
        <taxon>Eukaryota</taxon>
        <taxon>Fungi</taxon>
        <taxon>Dikarya</taxon>
        <taxon>Basidiomycota</taxon>
        <taxon>Pucciniomycotina</taxon>
        <taxon>Mixiomycetes</taxon>
        <taxon>Mixiales</taxon>
        <taxon>Mixiaceae</taxon>
        <taxon>Mixia</taxon>
    </lineage>
</organism>
<protein>
    <recommendedName>
        <fullName evidence="4">Secreted protein</fullName>
    </recommendedName>
</protein>
<reference evidence="2 3" key="2">
    <citation type="journal article" date="2012" name="Open Biol.">
        <title>Characteristics of nucleosomes and linker DNA regions on the genome of the basidiomycete Mixia osmundae revealed by mono- and dinucleosome mapping.</title>
        <authorList>
            <person name="Nishida H."/>
            <person name="Kondo S."/>
            <person name="Matsumoto T."/>
            <person name="Suzuki Y."/>
            <person name="Yoshikawa H."/>
            <person name="Taylor T.D."/>
            <person name="Sugiyama J."/>
        </authorList>
    </citation>
    <scope>NUCLEOTIDE SEQUENCE [LARGE SCALE GENOMIC DNA]</scope>
    <source>
        <strain evidence="3">CBS 9802 / IAM 14324 / JCM 22182 / KY 12970</strain>
    </source>
</reference>
<comment type="caution">
    <text evidence="2">The sequence shown here is derived from an EMBL/GenBank/DDBJ whole genome shotgun (WGS) entry which is preliminary data.</text>
</comment>
<feature type="signal peptide" evidence="1">
    <location>
        <begin position="1"/>
        <end position="17"/>
    </location>
</feature>
<evidence type="ECO:0000313" key="3">
    <source>
        <dbReference type="Proteomes" id="UP000009131"/>
    </source>
</evidence>
<gene>
    <name evidence="2" type="primary">Mo04730</name>
    <name evidence="2" type="ORF">E5Q_04730</name>
</gene>
<reference evidence="2 3" key="1">
    <citation type="journal article" date="2011" name="J. Gen. Appl. Microbiol.">
        <title>Draft genome sequencing of the enigmatic basidiomycete Mixia osmundae.</title>
        <authorList>
            <person name="Nishida H."/>
            <person name="Nagatsuka Y."/>
            <person name="Sugiyama J."/>
        </authorList>
    </citation>
    <scope>NUCLEOTIDE SEQUENCE [LARGE SCALE GENOMIC DNA]</scope>
    <source>
        <strain evidence="3">CBS 9802 / IAM 14324 / JCM 22182 / KY 12970</strain>
    </source>
</reference>
<dbReference type="HOGENOM" id="CLU_2210648_0_0_1"/>
<keyword evidence="3" id="KW-1185">Reference proteome</keyword>
<evidence type="ECO:0000313" key="2">
    <source>
        <dbReference type="EMBL" id="GAA98049.1"/>
    </source>
</evidence>
<dbReference type="AlphaFoldDB" id="G7E5D9"/>
<proteinExistence type="predicted"/>
<dbReference type="RefSeq" id="XP_014569403.1">
    <property type="nucleotide sequence ID" value="XM_014713917.1"/>
</dbReference>
<sequence>MFVILIVLAWFGAATNAQSSKLVGELAITGLLRRADGVGMPNTGPGWYQIMGSKDCNILSQWTACSTTNLMCSNGITRDHTGTSVVCADSTYVTCHQTNAPRCPYNG</sequence>
<evidence type="ECO:0008006" key="4">
    <source>
        <dbReference type="Google" id="ProtNLM"/>
    </source>
</evidence>
<dbReference type="EMBL" id="BABT02000150">
    <property type="protein sequence ID" value="GAA98049.1"/>
    <property type="molecule type" value="Genomic_DNA"/>
</dbReference>
<accession>G7E5D9</accession>
<keyword evidence="1" id="KW-0732">Signal</keyword>
<name>G7E5D9_MIXOS</name>
<dbReference type="InParanoid" id="G7E5D9"/>
<feature type="chain" id="PRO_5009955752" description="Secreted protein" evidence="1">
    <location>
        <begin position="18"/>
        <end position="107"/>
    </location>
</feature>